<organism evidence="2 3">
    <name type="scientific">Denitrovibrio acetiphilus (strain DSM 12809 / NBRC 114555 / N2460)</name>
    <dbReference type="NCBI Taxonomy" id="522772"/>
    <lineage>
        <taxon>Bacteria</taxon>
        <taxon>Pseudomonadati</taxon>
        <taxon>Deferribacterota</taxon>
        <taxon>Deferribacteres</taxon>
        <taxon>Deferribacterales</taxon>
        <taxon>Geovibrionaceae</taxon>
        <taxon>Denitrovibrio</taxon>
    </lineage>
</organism>
<reference evidence="2 3" key="1">
    <citation type="journal article" date="2010" name="Stand. Genomic Sci.">
        <title>Complete genome sequence of Denitrovibrio acetiphilus type strain (N2460).</title>
        <authorList>
            <person name="Kiss H."/>
            <person name="Lang E."/>
            <person name="Lapidus A."/>
            <person name="Copeland A."/>
            <person name="Nolan M."/>
            <person name="Glavina Del Rio T."/>
            <person name="Chen F."/>
            <person name="Lucas S."/>
            <person name="Tice H."/>
            <person name="Cheng J.F."/>
            <person name="Han C."/>
            <person name="Goodwin L."/>
            <person name="Pitluck S."/>
            <person name="Liolios K."/>
            <person name="Pati A."/>
            <person name="Ivanova N."/>
            <person name="Mavromatis K."/>
            <person name="Chen A."/>
            <person name="Palaniappan K."/>
            <person name="Land M."/>
            <person name="Hauser L."/>
            <person name="Chang Y.J."/>
            <person name="Jeffries C.D."/>
            <person name="Detter J.C."/>
            <person name="Brettin T."/>
            <person name="Spring S."/>
            <person name="Rohde M."/>
            <person name="Goker M."/>
            <person name="Woyke T."/>
            <person name="Bristow J."/>
            <person name="Eisen J.A."/>
            <person name="Markowitz V."/>
            <person name="Hugenholtz P."/>
            <person name="Kyrpides N.C."/>
            <person name="Klenk H.P."/>
        </authorList>
    </citation>
    <scope>NUCLEOTIDE SEQUENCE [LARGE SCALE GENOMIC DNA]</scope>
    <source>
        <strain evidence="3">DSM 12809 / NBRC 114555 / N2460</strain>
    </source>
</reference>
<keyword evidence="3" id="KW-1185">Reference proteome</keyword>
<accession>D4H6P8</accession>
<dbReference type="KEGG" id="dap:Dacet_0986"/>
<dbReference type="InterPro" id="IPR002491">
    <property type="entry name" value="ABC_transptr_periplasmic_BD"/>
</dbReference>
<evidence type="ECO:0000259" key="1">
    <source>
        <dbReference type="PROSITE" id="PS50983"/>
    </source>
</evidence>
<protein>
    <submittedName>
        <fullName evidence="2">Periplasmic binding protein</fullName>
    </submittedName>
</protein>
<dbReference type="PROSITE" id="PS50983">
    <property type="entry name" value="FE_B12_PBP"/>
    <property type="match status" value="1"/>
</dbReference>
<name>D4H6P8_DENA2</name>
<evidence type="ECO:0000313" key="3">
    <source>
        <dbReference type="Proteomes" id="UP000002012"/>
    </source>
</evidence>
<dbReference type="InterPro" id="IPR050902">
    <property type="entry name" value="ABC_Transporter_SBP"/>
</dbReference>
<proteinExistence type="predicted"/>
<dbReference type="eggNOG" id="COG0614">
    <property type="taxonomic scope" value="Bacteria"/>
</dbReference>
<dbReference type="STRING" id="522772.Dacet_0986"/>
<dbReference type="AlphaFoldDB" id="D4H6P8"/>
<sequence precursor="true">MGKLILFIAVSVTGILFSQDAYGAVVTDLLNRKVQIPDKIINRIVPLKSSMSFISFLGAQDKVVGIEAIDRKDYEKRPYVYDNKEKLKDVTIVSEGGAKGRPSHELIISLKPDVVFTITSDPAEADMLQRKLKTPVVVLSFGYQGVEFETVFRSLNLAGLILNKQKRAEYLISYISGLQTELDYRPDKKVRAYVGGLSYKGVNGIDSTEGHFLPFRLAGVENTADSIGRKGHIFLQKEYLALMNPELIFIDSAGYGIISEKAKKEQGFYSRLSAFKNGQVYQLPANTYYFINIDLMLANAFFIAKTAYPDYYKELDAEEKAGEIIKVFTGQNLYHVIKQDTGGFKRVVQTKTGMSLKVAN</sequence>
<dbReference type="OrthoDB" id="9775594at2"/>
<dbReference type="RefSeq" id="WP_013010295.1">
    <property type="nucleotide sequence ID" value="NC_013943.1"/>
</dbReference>
<dbReference type="Pfam" id="PF01497">
    <property type="entry name" value="Peripla_BP_2"/>
    <property type="match status" value="1"/>
</dbReference>
<evidence type="ECO:0000313" key="2">
    <source>
        <dbReference type="EMBL" id="ADD67764.1"/>
    </source>
</evidence>
<gene>
    <name evidence="2" type="ordered locus">Dacet_0986</name>
</gene>
<dbReference type="HOGENOM" id="CLU_038034_13_1_0"/>
<dbReference type="InParanoid" id="D4H6P8"/>
<dbReference type="PANTHER" id="PTHR30535">
    <property type="entry name" value="VITAMIN B12-BINDING PROTEIN"/>
    <property type="match status" value="1"/>
</dbReference>
<feature type="domain" description="Fe/B12 periplasmic-binding" evidence="1">
    <location>
        <begin position="42"/>
        <end position="311"/>
    </location>
</feature>
<dbReference type="PaxDb" id="522772-Dacet_0986"/>
<dbReference type="Gene3D" id="3.40.50.1980">
    <property type="entry name" value="Nitrogenase molybdenum iron protein domain"/>
    <property type="match status" value="2"/>
</dbReference>
<dbReference type="PANTHER" id="PTHR30535:SF34">
    <property type="entry name" value="MOLYBDATE-BINDING PROTEIN MOLA"/>
    <property type="match status" value="1"/>
</dbReference>
<dbReference type="Proteomes" id="UP000002012">
    <property type="component" value="Chromosome"/>
</dbReference>
<dbReference type="EMBL" id="CP001968">
    <property type="protein sequence ID" value="ADD67764.1"/>
    <property type="molecule type" value="Genomic_DNA"/>
</dbReference>
<dbReference type="SUPFAM" id="SSF53807">
    <property type="entry name" value="Helical backbone' metal receptor"/>
    <property type="match status" value="1"/>
</dbReference>